<dbReference type="InterPro" id="IPR008906">
    <property type="entry name" value="HATC_C_dom"/>
</dbReference>
<dbReference type="Pfam" id="PF14372">
    <property type="entry name" value="hAT-like_RNase-H"/>
    <property type="match status" value="1"/>
</dbReference>
<evidence type="ECO:0000256" key="1">
    <source>
        <dbReference type="ARBA" id="ARBA00023125"/>
    </source>
</evidence>
<evidence type="ECO:0000313" key="5">
    <source>
        <dbReference type="Proteomes" id="UP000626092"/>
    </source>
</evidence>
<dbReference type="AlphaFoldDB" id="A0A834GDW2"/>
<dbReference type="GO" id="GO:0003677">
    <property type="term" value="F:DNA binding"/>
    <property type="evidence" value="ECO:0007669"/>
    <property type="project" value="UniProtKB-KW"/>
</dbReference>
<dbReference type="OrthoDB" id="1734923at2759"/>
<dbReference type="InterPro" id="IPR052035">
    <property type="entry name" value="ZnF_BED_domain_contain"/>
</dbReference>
<dbReference type="SUPFAM" id="SSF140996">
    <property type="entry name" value="Hermes dimerisation domain"/>
    <property type="match status" value="1"/>
</dbReference>
<evidence type="ECO:0000259" key="2">
    <source>
        <dbReference type="Pfam" id="PF05699"/>
    </source>
</evidence>
<protein>
    <recommendedName>
        <fullName evidence="6">Transposase</fullName>
    </recommendedName>
</protein>
<evidence type="ECO:0000313" key="4">
    <source>
        <dbReference type="EMBL" id="KAF7132625.1"/>
    </source>
</evidence>
<keyword evidence="5" id="KW-1185">Reference proteome</keyword>
<proteinExistence type="predicted"/>
<dbReference type="InterPro" id="IPR012337">
    <property type="entry name" value="RNaseH-like_sf"/>
</dbReference>
<gene>
    <name evidence="4" type="ORF">RHSIM_Rhsim09G0039700</name>
</gene>
<dbReference type="Proteomes" id="UP000626092">
    <property type="component" value="Unassembled WGS sequence"/>
</dbReference>
<reference evidence="4" key="1">
    <citation type="submission" date="2019-11" db="EMBL/GenBank/DDBJ databases">
        <authorList>
            <person name="Liu Y."/>
            <person name="Hou J."/>
            <person name="Li T.-Q."/>
            <person name="Guan C.-H."/>
            <person name="Wu X."/>
            <person name="Wu H.-Z."/>
            <person name="Ling F."/>
            <person name="Zhang R."/>
            <person name="Shi X.-G."/>
            <person name="Ren J.-P."/>
            <person name="Chen E.-F."/>
            <person name="Sun J.-M."/>
        </authorList>
    </citation>
    <scope>NUCLEOTIDE SEQUENCE</scope>
    <source>
        <strain evidence="4">Adult_tree_wgs_1</strain>
        <tissue evidence="4">Leaves</tissue>
    </source>
</reference>
<comment type="caution">
    <text evidence="4">The sequence shown here is derived from an EMBL/GenBank/DDBJ whole genome shotgun (WGS) entry which is preliminary data.</text>
</comment>
<dbReference type="PANTHER" id="PTHR46481">
    <property type="entry name" value="ZINC FINGER BED DOMAIN-CONTAINING PROTEIN 4"/>
    <property type="match status" value="1"/>
</dbReference>
<dbReference type="EMBL" id="WJXA01000009">
    <property type="protein sequence ID" value="KAF7132625.1"/>
    <property type="molecule type" value="Genomic_DNA"/>
</dbReference>
<dbReference type="SUPFAM" id="SSF53098">
    <property type="entry name" value="Ribonuclease H-like"/>
    <property type="match status" value="1"/>
</dbReference>
<organism evidence="4 5">
    <name type="scientific">Rhododendron simsii</name>
    <name type="common">Sims's rhododendron</name>
    <dbReference type="NCBI Taxonomy" id="118357"/>
    <lineage>
        <taxon>Eukaryota</taxon>
        <taxon>Viridiplantae</taxon>
        <taxon>Streptophyta</taxon>
        <taxon>Embryophyta</taxon>
        <taxon>Tracheophyta</taxon>
        <taxon>Spermatophyta</taxon>
        <taxon>Magnoliopsida</taxon>
        <taxon>eudicotyledons</taxon>
        <taxon>Gunneridae</taxon>
        <taxon>Pentapetalae</taxon>
        <taxon>asterids</taxon>
        <taxon>Ericales</taxon>
        <taxon>Ericaceae</taxon>
        <taxon>Ericoideae</taxon>
        <taxon>Rhodoreae</taxon>
        <taxon>Rhododendron</taxon>
    </lineage>
</organism>
<accession>A0A834GDW2</accession>
<sequence>MSKKFTGSRQKQLSFQKKEHNGETSANLVPMTFSVDACKKALAKMIIIDELPFSFVEGKGFKQFIEVVQPMWKPPGRLVMAKNCMLIYGEEKMALKQIVKHQRLCLTTDTWTSVQNLNYMCLTGHFIDDNWKYQKKILNFCVVPNHKGDTLGRMVEQCLLDWGIDKFLTVTVDNASSNSLLIAYLARKTKHRKTTILNHEFLHVKCSAHILNLIVREGLQEIDDPIGRVRNIVRYVRSSPSRMAEFWSCVEKEGITCRLKPCLDVSTRWNYTYFMLERALTYQKAFDRLCDDPFFKLNVREEEIDEAFDDVDGFEGMGRIIEIEKRKKKRGRGRKENVGPPTSSDWEKIKLYVKFLRVFYIATLKFSSSLYVTCNVFFDEMVLIQQDIVKLCETDDSELHDMTLGMREKFDKYWGDFDKINQMLMFAVVLDPRCKIWFFEYCFRNTLGYNKTVVGELTDNITNGITRLFEWYVKNNANSNVRSQEVGGSSDKGDLDGVEMEIGSHKSLKSQFKMHMQKETNMACKSELGKYLAEASEDDSDKFDVLRWWKLNSSKYPIVSQMARDVLAIPVSTVASKSALSTGGRVIDRYRSSLSPKTVEALICTQQWIRKPTKINIKEQLDELEQLDSGTTLFSS</sequence>
<evidence type="ECO:0008006" key="6">
    <source>
        <dbReference type="Google" id="ProtNLM"/>
    </source>
</evidence>
<dbReference type="GO" id="GO:0046983">
    <property type="term" value="F:protein dimerization activity"/>
    <property type="evidence" value="ECO:0007669"/>
    <property type="project" value="InterPro"/>
</dbReference>
<feature type="domain" description="HAT C-terminal dimerisation" evidence="2">
    <location>
        <begin position="527"/>
        <end position="609"/>
    </location>
</feature>
<feature type="domain" description="hAT-like transposase RNase-H fold" evidence="3">
    <location>
        <begin position="367"/>
        <end position="472"/>
    </location>
</feature>
<keyword evidence="1" id="KW-0238">DNA-binding</keyword>
<evidence type="ECO:0000259" key="3">
    <source>
        <dbReference type="Pfam" id="PF14372"/>
    </source>
</evidence>
<dbReference type="InterPro" id="IPR025525">
    <property type="entry name" value="hAT-like_transposase_RNase-H"/>
</dbReference>
<name>A0A834GDW2_RHOSS</name>
<dbReference type="PANTHER" id="PTHR46481:SF8">
    <property type="entry name" value="ZINC FINGER BED DOMAIN-CONTAINING PROTEIN RICESLEEPER 1-LIKE"/>
    <property type="match status" value="1"/>
</dbReference>
<dbReference type="Pfam" id="PF05699">
    <property type="entry name" value="Dimer_Tnp_hAT"/>
    <property type="match status" value="1"/>
</dbReference>